<evidence type="ECO:0000256" key="1">
    <source>
        <dbReference type="ARBA" id="ARBA00010560"/>
    </source>
</evidence>
<feature type="compositionally biased region" description="Polar residues" evidence="2">
    <location>
        <begin position="65"/>
        <end position="83"/>
    </location>
</feature>
<feature type="compositionally biased region" description="Pro residues" evidence="2">
    <location>
        <begin position="502"/>
        <end position="512"/>
    </location>
</feature>
<evidence type="ECO:0000313" key="4">
    <source>
        <dbReference type="Proteomes" id="UP000005237"/>
    </source>
</evidence>
<feature type="compositionally biased region" description="Low complexity" evidence="2">
    <location>
        <begin position="853"/>
        <end position="864"/>
    </location>
</feature>
<proteinExistence type="inferred from homology"/>
<organism evidence="3 4">
    <name type="scientific">Caenorhabditis japonica</name>
    <dbReference type="NCBI Taxonomy" id="281687"/>
    <lineage>
        <taxon>Eukaryota</taxon>
        <taxon>Metazoa</taxon>
        <taxon>Ecdysozoa</taxon>
        <taxon>Nematoda</taxon>
        <taxon>Chromadorea</taxon>
        <taxon>Rhabditida</taxon>
        <taxon>Rhabditina</taxon>
        <taxon>Rhabditomorpha</taxon>
        <taxon>Rhabditoidea</taxon>
        <taxon>Rhabditidae</taxon>
        <taxon>Peloderinae</taxon>
        <taxon>Caenorhabditis</taxon>
    </lineage>
</organism>
<accession>A0A8R1I8Q7</accession>
<feature type="compositionally biased region" description="Pro residues" evidence="2">
    <location>
        <begin position="152"/>
        <end position="181"/>
    </location>
</feature>
<feature type="region of interest" description="Disordered" evidence="2">
    <location>
        <begin position="412"/>
        <end position="626"/>
    </location>
</feature>
<feature type="region of interest" description="Disordered" evidence="2">
    <location>
        <begin position="775"/>
        <end position="805"/>
    </location>
</feature>
<feature type="region of interest" description="Disordered" evidence="2">
    <location>
        <begin position="643"/>
        <end position="750"/>
    </location>
</feature>
<evidence type="ECO:0000256" key="2">
    <source>
        <dbReference type="SAM" id="MobiDB-lite"/>
    </source>
</evidence>
<reference evidence="4" key="1">
    <citation type="submission" date="2010-08" db="EMBL/GenBank/DDBJ databases">
        <authorList>
            <consortium name="Caenorhabditis japonica Sequencing Consortium"/>
            <person name="Wilson R.K."/>
        </authorList>
    </citation>
    <scope>NUCLEOTIDE SEQUENCE [LARGE SCALE GENOMIC DNA]</scope>
    <source>
        <strain evidence="4">DF5081</strain>
    </source>
</reference>
<feature type="region of interest" description="Disordered" evidence="2">
    <location>
        <begin position="1346"/>
        <end position="1370"/>
    </location>
</feature>
<feature type="region of interest" description="Disordered" evidence="2">
    <location>
        <begin position="1173"/>
        <end position="1193"/>
    </location>
</feature>
<feature type="compositionally biased region" description="Acidic residues" evidence="2">
    <location>
        <begin position="1352"/>
        <end position="1370"/>
    </location>
</feature>
<feature type="compositionally biased region" description="Pro residues" evidence="2">
    <location>
        <begin position="285"/>
        <end position="298"/>
    </location>
</feature>
<comment type="similarity">
    <text evidence="1">Belongs to the round spermatid basic protein 1 family.</text>
</comment>
<feature type="region of interest" description="Disordered" evidence="2">
    <location>
        <begin position="1"/>
        <end position="345"/>
    </location>
</feature>
<sequence length="1370" mass="150889">MYHSHHQNLYSSPAAHQHYLPIPPPPVPPTSSSSTDPGIPPPPPKGCGASSRVSRTAEPRWMMGDTSSTFQPLPPVSTLTPQNFVGRAMSKSRERVANDYQLPPPPPPPRKLPSGGAPSHFNPHEILDTAHQTTVNSDKRKEYRREPIPLSSIPPPPVAPLLLPPPPTPPALAPPPPPPPLLSAFSEAGPSGSSSATSSDDEPPSSSTIKKRRSVESEARRKTKKEQSRRQREREDEEMALRQDFDDWGIEEAKMPIGPRTPSEPYPEERRPSLSLSSFPKRGPRTPPEPYPGGPRTPPPDDDCEARLNGNVNGNGKLTARPKSPARTPKTPNAKPVSASQSPATIEAARFQSRPLPMAFFGMGSAQKALKTSVSEVQEQPAQKVEKVAAPALESSISAPLVTAPVPAPAPVPTPTLAPTLPKPVPKLAEEATIKSPAPAAATTNGKTLSAGELSLAKRMEAFRARRAAQESANDAPPNDTNAISEKEKPSSEVVEPEEAPAPDPVPEPAAPQPQKEPVEEKVEDSKVEGEEEEEEKSEKIAVVTKAAVKMHPPQQIPAKRGRKRLAPPPKSPSPSPSATADADATKMPPPSRCVSTYRTFAEEDTSGMAMESSSKRRKQLKTSSDMCDSIEQRLMELNRKMQEIPSRMPDAPSPETALIKRERAIAQSGLISSGRSSSTSSLQPSTSGQDQAPPSRALSKSNGNASCSSLDTPNTSEDSDVEIIEETSAKKATHTGHQYERVASTEPKNTIMSEEDIARTDRYIEEQRTIRKQREAEAEAARLRSRSGSSVKSTSMPFHRSIDPLKPLSRSEREQLEMVDMEEEEDRKEVVVAAHVLLQQQQQTKRNFNVTSSASSSSSSAPSRLRAGSTVSSIIAASPHESLKTAMAQLKKMPHAEERSSILAKLAKRQKENGASTNKLVRGAIKHIEEEEEDRKARRGNRRIHPDFEKSKRDAERAALNGELYLHSISARNLKELTKLYNLPRISNRFRKFLRVRNHPNGGATMLSCDFNRLKNYLKGDDITMFCRQFVRLGFAERNGTPVFCIGVMENGAENFGDMFEELVAENENLQVKVGSLVSKQLIETMTIKKYQEKAMETYSHGTFRAGPLMAVSMVGAKQEESGLHCKSMLSQLESSPFLAPIMPWGEFSQLEGMHPTDSDDGPIFWVRPGEQTVPTDSNTNARTARPNPNAIRHSERREIEFLDRTPCHADQVDDRETIKRSTAAVGILQAVRNRKGDEDFPTHPDDRRAVKDVVVFHAGDLSEVVQNLQLDLFEPPTNQCIAWVEEGKLNQLAREGIRYAKFELRENDMYFLPRNVVHQFRTIGSCSSIAWHVRLKHYYSKDDVAPNSLDDPEWECDSDDSDSDEDCE</sequence>
<dbReference type="EnsemblMetazoa" id="CJA18480.1">
    <property type="protein sequence ID" value="CJA18480.1"/>
    <property type="gene ID" value="WBGene00137687"/>
</dbReference>
<feature type="compositionally biased region" description="Pro residues" evidence="2">
    <location>
        <begin position="567"/>
        <end position="576"/>
    </location>
</feature>
<feature type="compositionally biased region" description="Low complexity" evidence="2">
    <location>
        <begin position="668"/>
        <end position="690"/>
    </location>
</feature>
<dbReference type="PANTHER" id="PTHR13354:SF11">
    <property type="entry name" value="LYSINE-SPECIFIC DEMETHYLASE 9"/>
    <property type="match status" value="1"/>
</dbReference>
<evidence type="ECO:0008006" key="5">
    <source>
        <dbReference type="Google" id="ProtNLM"/>
    </source>
</evidence>
<feature type="compositionally biased region" description="Low complexity" evidence="2">
    <location>
        <begin position="182"/>
        <end position="208"/>
    </location>
</feature>
<name>A0A8R1I8Q7_CAEJA</name>
<feature type="compositionally biased region" description="Pro residues" evidence="2">
    <location>
        <begin position="102"/>
        <end position="111"/>
    </location>
</feature>
<feature type="compositionally biased region" description="Low complexity" evidence="2">
    <location>
        <begin position="577"/>
        <end position="587"/>
    </location>
</feature>
<feature type="region of interest" description="Disordered" evidence="2">
    <location>
        <begin position="843"/>
        <end position="867"/>
    </location>
</feature>
<feature type="compositionally biased region" description="Basic and acidic residues" evidence="2">
    <location>
        <begin position="137"/>
        <end position="147"/>
    </location>
</feature>
<feature type="compositionally biased region" description="Basic and acidic residues" evidence="2">
    <location>
        <begin position="945"/>
        <end position="954"/>
    </location>
</feature>
<protein>
    <recommendedName>
        <fullName evidence="5">Round spermatid basic protein 1</fullName>
    </recommendedName>
</protein>
<feature type="compositionally biased region" description="Basic and acidic residues" evidence="2">
    <location>
        <begin position="517"/>
        <end position="529"/>
    </location>
</feature>
<feature type="compositionally biased region" description="Low complexity" evidence="2">
    <location>
        <begin position="787"/>
        <end position="796"/>
    </location>
</feature>
<keyword evidence="4" id="KW-1185">Reference proteome</keyword>
<evidence type="ECO:0000313" key="3">
    <source>
        <dbReference type="EnsemblMetazoa" id="CJA18480.1"/>
    </source>
</evidence>
<feature type="region of interest" description="Disordered" evidence="2">
    <location>
        <begin position="933"/>
        <end position="954"/>
    </location>
</feature>
<dbReference type="GO" id="GO:0005634">
    <property type="term" value="C:nucleus"/>
    <property type="evidence" value="ECO:0007669"/>
    <property type="project" value="InterPro"/>
</dbReference>
<feature type="compositionally biased region" description="Pro residues" evidence="2">
    <location>
        <begin position="412"/>
        <end position="425"/>
    </location>
</feature>
<dbReference type="InterPro" id="IPR026306">
    <property type="entry name" value="RSBN1/Dpy-2/CEP530"/>
</dbReference>
<feature type="compositionally biased region" description="Polar residues" evidence="2">
    <location>
        <begin position="1174"/>
        <end position="1184"/>
    </location>
</feature>
<dbReference type="Proteomes" id="UP000005237">
    <property type="component" value="Unassembled WGS sequence"/>
</dbReference>
<feature type="compositionally biased region" description="Basic and acidic residues" evidence="2">
    <location>
        <begin position="214"/>
        <end position="245"/>
    </location>
</feature>
<feature type="compositionally biased region" description="Polar residues" evidence="2">
    <location>
        <begin position="699"/>
        <end position="717"/>
    </location>
</feature>
<reference evidence="3" key="2">
    <citation type="submission" date="2022-06" db="UniProtKB">
        <authorList>
            <consortium name="EnsemblMetazoa"/>
        </authorList>
    </citation>
    <scope>IDENTIFICATION</scope>
    <source>
        <strain evidence="3">DF5081</strain>
    </source>
</reference>
<dbReference type="PANTHER" id="PTHR13354">
    <property type="entry name" value="ROUND SPERMATID BASIC PROTEIN 1"/>
    <property type="match status" value="1"/>
</dbReference>